<dbReference type="InterPro" id="IPR032710">
    <property type="entry name" value="NTF2-like_dom_sf"/>
</dbReference>
<protein>
    <recommendedName>
        <fullName evidence="1">SnoaL-like domain-containing protein</fullName>
    </recommendedName>
</protein>
<name>A0A0F6SEV9_9BACT</name>
<dbReference type="Gene3D" id="3.10.450.50">
    <property type="match status" value="1"/>
</dbReference>
<proteinExistence type="predicted"/>
<evidence type="ECO:0000259" key="1">
    <source>
        <dbReference type="Pfam" id="PF12680"/>
    </source>
</evidence>
<reference evidence="2 3" key="1">
    <citation type="submission" date="2015-03" db="EMBL/GenBank/DDBJ databases">
        <title>Genome assembly of Sandaracinus amylolyticus DSM 53668.</title>
        <authorList>
            <person name="Sharma G."/>
            <person name="Subramanian S."/>
        </authorList>
    </citation>
    <scope>NUCLEOTIDE SEQUENCE [LARGE SCALE GENOMIC DNA]</scope>
    <source>
        <strain evidence="2 3">DSM 53668</strain>
    </source>
</reference>
<gene>
    <name evidence="2" type="ORF">DB32_003023</name>
</gene>
<dbReference type="KEGG" id="samy:DB32_003023"/>
<organism evidence="2 3">
    <name type="scientific">Sandaracinus amylolyticus</name>
    <dbReference type="NCBI Taxonomy" id="927083"/>
    <lineage>
        <taxon>Bacteria</taxon>
        <taxon>Pseudomonadati</taxon>
        <taxon>Myxococcota</taxon>
        <taxon>Polyangia</taxon>
        <taxon>Polyangiales</taxon>
        <taxon>Sandaracinaceae</taxon>
        <taxon>Sandaracinus</taxon>
    </lineage>
</organism>
<dbReference type="Proteomes" id="UP000034883">
    <property type="component" value="Chromosome"/>
</dbReference>
<keyword evidence="3" id="KW-1185">Reference proteome</keyword>
<evidence type="ECO:0000313" key="3">
    <source>
        <dbReference type="Proteomes" id="UP000034883"/>
    </source>
</evidence>
<dbReference type="SUPFAM" id="SSF54427">
    <property type="entry name" value="NTF2-like"/>
    <property type="match status" value="1"/>
</dbReference>
<sequence>MDQPHADAFAREWIEAWNAQDLDRILAHWADECVFASPRIVTVMGDPSGTVRGKEALRAYWSRALASAPQLRFELDAVYVGVDCVVIGYRNHRGQRCAEWLRLDGEGRAVEGRASYAG</sequence>
<dbReference type="EMBL" id="CP011125">
    <property type="protein sequence ID" value="AKF05874.1"/>
    <property type="molecule type" value="Genomic_DNA"/>
</dbReference>
<evidence type="ECO:0000313" key="2">
    <source>
        <dbReference type="EMBL" id="AKF05874.1"/>
    </source>
</evidence>
<accession>A0A0F6SEV9</accession>
<dbReference type="InterPro" id="IPR037401">
    <property type="entry name" value="SnoaL-like"/>
</dbReference>
<feature type="domain" description="SnoaL-like" evidence="1">
    <location>
        <begin position="10"/>
        <end position="93"/>
    </location>
</feature>
<dbReference type="AlphaFoldDB" id="A0A0F6SEV9"/>
<dbReference type="Pfam" id="PF12680">
    <property type="entry name" value="SnoaL_2"/>
    <property type="match status" value="1"/>
</dbReference>